<dbReference type="EMBL" id="JNFQ01000001">
    <property type="protein sequence ID" value="KFG75507.1"/>
    <property type="molecule type" value="Genomic_DNA"/>
</dbReference>
<dbReference type="HOGENOM" id="CLU_2358527_0_0_11"/>
<proteinExistence type="predicted"/>
<dbReference type="Proteomes" id="UP000029095">
    <property type="component" value="Unassembled WGS sequence"/>
</dbReference>
<organism evidence="2 3">
    <name type="scientific">Streptomyces mutabilis</name>
    <dbReference type="NCBI Taxonomy" id="67332"/>
    <lineage>
        <taxon>Bacteria</taxon>
        <taxon>Bacillati</taxon>
        <taxon>Actinomycetota</taxon>
        <taxon>Actinomycetes</taxon>
        <taxon>Kitasatosporales</taxon>
        <taxon>Streptomycetaceae</taxon>
        <taxon>Streptomyces</taxon>
    </lineage>
</organism>
<dbReference type="Gene3D" id="3.40.50.150">
    <property type="entry name" value="Vaccinia Virus protein VP39"/>
    <property type="match status" value="1"/>
</dbReference>
<protein>
    <submittedName>
        <fullName evidence="2">Uncharacterized protein</fullName>
    </submittedName>
</protein>
<gene>
    <name evidence="2" type="ORF">FM21_05050</name>
</gene>
<reference evidence="2 3" key="1">
    <citation type="submission" date="2014-05" db="EMBL/GenBank/DDBJ databases">
        <title>Complete genome sequence of the Streptomyces mutabilis TRM45540.</title>
        <authorList>
            <person name="Luo X."/>
            <person name="Zhang L."/>
        </authorList>
    </citation>
    <scope>NUCLEOTIDE SEQUENCE [LARGE SCALE GENOMIC DNA]</scope>
    <source>
        <strain evidence="2 3">TRM45540</strain>
    </source>
</reference>
<feature type="region of interest" description="Disordered" evidence="1">
    <location>
        <begin position="69"/>
        <end position="96"/>
    </location>
</feature>
<dbReference type="AlphaFoldDB" id="A0A086N2Y9"/>
<accession>A0A086N2Y9</accession>
<keyword evidence="3" id="KW-1185">Reference proteome</keyword>
<dbReference type="InterPro" id="IPR006764">
    <property type="entry name" value="SAM_dep_MeTrfase_SAV2177_type"/>
</dbReference>
<evidence type="ECO:0000256" key="1">
    <source>
        <dbReference type="SAM" id="MobiDB-lite"/>
    </source>
</evidence>
<dbReference type="STRING" id="1915400.FM21_05050"/>
<name>A0A086N2Y9_9ACTN</name>
<evidence type="ECO:0000313" key="3">
    <source>
        <dbReference type="Proteomes" id="UP000029095"/>
    </source>
</evidence>
<sequence length="96" mass="10083">MPRDLVGRLMAGLPSGSHLCVSDGSRGTDPAYEAARDGYNETGAVPCFPRPVEQIEAYFDGLEPVEPGVASVPLRRTDGEGAPEPIGRHGGPARKP</sequence>
<dbReference type="InterPro" id="IPR029063">
    <property type="entry name" value="SAM-dependent_MTases_sf"/>
</dbReference>
<comment type="caution">
    <text evidence="2">The sequence shown here is derived from an EMBL/GenBank/DDBJ whole genome shotgun (WGS) entry which is preliminary data.</text>
</comment>
<dbReference type="Pfam" id="PF04672">
    <property type="entry name" value="Methyltransf_19"/>
    <property type="match status" value="1"/>
</dbReference>
<evidence type="ECO:0000313" key="2">
    <source>
        <dbReference type="EMBL" id="KFG75507.1"/>
    </source>
</evidence>